<dbReference type="AlphaFoldDB" id="A0A830DBR3"/>
<dbReference type="EMBL" id="BMAC01001076">
    <property type="protein sequence ID" value="GFQ05504.1"/>
    <property type="molecule type" value="Genomic_DNA"/>
</dbReference>
<dbReference type="OrthoDB" id="10250354at2759"/>
<comment type="caution">
    <text evidence="1">The sequence shown here is derived from an EMBL/GenBank/DDBJ whole genome shotgun (WGS) entry which is preliminary data.</text>
</comment>
<evidence type="ECO:0000313" key="2">
    <source>
        <dbReference type="Proteomes" id="UP000653305"/>
    </source>
</evidence>
<name>A0A830DBR3_9LAMI</name>
<proteinExistence type="predicted"/>
<evidence type="ECO:0000313" key="1">
    <source>
        <dbReference type="EMBL" id="GFQ05504.1"/>
    </source>
</evidence>
<protein>
    <submittedName>
        <fullName evidence="1">Uncharacterized protein</fullName>
    </submittedName>
</protein>
<keyword evidence="2" id="KW-1185">Reference proteome</keyword>
<accession>A0A830DBR3</accession>
<sequence>MYDAIFLNLFEEDEAMGDFLQDMMNMMEQSVGSKKMGESLEDLQKTFMDLFDEDLADMICERDDPVVTKRERHYGRNARATPKKRNVCIYRYKWTLNCWLFC</sequence>
<reference evidence="1" key="1">
    <citation type="submission" date="2020-07" db="EMBL/GenBank/DDBJ databases">
        <title>Ethylene signaling mediates host invasion by parasitic plants.</title>
        <authorList>
            <person name="Yoshida S."/>
        </authorList>
    </citation>
    <scope>NUCLEOTIDE SEQUENCE</scope>
    <source>
        <strain evidence="1">Okayama</strain>
    </source>
</reference>
<gene>
    <name evidence="1" type="ORF">PHJA_002694500</name>
</gene>
<dbReference type="Proteomes" id="UP000653305">
    <property type="component" value="Unassembled WGS sequence"/>
</dbReference>
<organism evidence="1 2">
    <name type="scientific">Phtheirospermum japonicum</name>
    <dbReference type="NCBI Taxonomy" id="374723"/>
    <lineage>
        <taxon>Eukaryota</taxon>
        <taxon>Viridiplantae</taxon>
        <taxon>Streptophyta</taxon>
        <taxon>Embryophyta</taxon>
        <taxon>Tracheophyta</taxon>
        <taxon>Spermatophyta</taxon>
        <taxon>Magnoliopsida</taxon>
        <taxon>eudicotyledons</taxon>
        <taxon>Gunneridae</taxon>
        <taxon>Pentapetalae</taxon>
        <taxon>asterids</taxon>
        <taxon>lamiids</taxon>
        <taxon>Lamiales</taxon>
        <taxon>Orobanchaceae</taxon>
        <taxon>Orobanchaceae incertae sedis</taxon>
        <taxon>Phtheirospermum</taxon>
    </lineage>
</organism>